<proteinExistence type="predicted"/>
<reference evidence="1 2" key="1">
    <citation type="submission" date="2018-03" db="EMBL/GenBank/DDBJ databases">
        <title>Rhodobacter blasticus.</title>
        <authorList>
            <person name="Meyer T.E."/>
            <person name="Miller S."/>
            <person name="Lodha T."/>
            <person name="Gandham S."/>
            <person name="Chintalapati S."/>
            <person name="Chintalapati V.R."/>
        </authorList>
    </citation>
    <scope>NUCLEOTIDE SEQUENCE [LARGE SCALE GENOMIC DNA]</scope>
    <source>
        <strain evidence="1 2">DSM 2131</strain>
    </source>
</reference>
<dbReference type="InterPro" id="IPR009706">
    <property type="entry name" value="DUF1287"/>
</dbReference>
<dbReference type="EMBL" id="PZKE01000026">
    <property type="protein sequence ID" value="PTE12841.1"/>
    <property type="molecule type" value="Genomic_DNA"/>
</dbReference>
<accession>A0A2T4J4M1</accession>
<sequence length="237" mass="24680">MQTLSGLVVAAGLPGTPGLTATPEAAALVRAAEGQVGVTTVYDPAYVALDFPGGDVAPDRGVCTDVLVRALRVAHGVDLQAALNADMKAHFAKYPSGWGLSRPDRNIDHRRVPNLRRLFERTGAELALTSDPAAFLPGDIVTSVLPGNLPHVMIVTDRPGATGAPLVVHNIGAGTRVEDRLFDYPLTGHYRLTPEVLAKLKALQGWRGGGGGHLTLRVSRSAFATSGGATTGGRGAR</sequence>
<organism evidence="1 2">
    <name type="scientific">Fuscovulum blasticum DSM 2131</name>
    <dbReference type="NCBI Taxonomy" id="1188250"/>
    <lineage>
        <taxon>Bacteria</taxon>
        <taxon>Pseudomonadati</taxon>
        <taxon>Pseudomonadota</taxon>
        <taxon>Alphaproteobacteria</taxon>
        <taxon>Rhodobacterales</taxon>
        <taxon>Paracoccaceae</taxon>
        <taxon>Pseudogemmobacter</taxon>
    </lineage>
</organism>
<evidence type="ECO:0000313" key="2">
    <source>
        <dbReference type="Proteomes" id="UP000241362"/>
    </source>
</evidence>
<keyword evidence="2" id="KW-1185">Reference proteome</keyword>
<comment type="caution">
    <text evidence="1">The sequence shown here is derived from an EMBL/GenBank/DDBJ whole genome shotgun (WGS) entry which is preliminary data.</text>
</comment>
<dbReference type="Pfam" id="PF06940">
    <property type="entry name" value="DUF1287"/>
    <property type="match status" value="1"/>
</dbReference>
<dbReference type="AlphaFoldDB" id="A0A2T4J4M1"/>
<name>A0A2T4J4M1_FUSBL</name>
<dbReference type="Proteomes" id="UP000241362">
    <property type="component" value="Unassembled WGS sequence"/>
</dbReference>
<protein>
    <submittedName>
        <fullName evidence="1">DUF1287 domain-containing protein</fullName>
    </submittedName>
</protein>
<gene>
    <name evidence="1" type="ORF">C5F44_16495</name>
</gene>
<evidence type="ECO:0000313" key="1">
    <source>
        <dbReference type="EMBL" id="PTE12841.1"/>
    </source>
</evidence>